<gene>
    <name evidence="2" type="ORF">AM1BK_18600</name>
</gene>
<keyword evidence="1" id="KW-0472">Membrane</keyword>
<dbReference type="RefSeq" id="WP_191272035.1">
    <property type="nucleotide sequence ID" value="NZ_BNDS01000006.1"/>
</dbReference>
<accession>A0ABQ3N3V1</accession>
<dbReference type="EMBL" id="BNDS01000006">
    <property type="protein sequence ID" value="GHH98317.1"/>
    <property type="molecule type" value="Genomic_DNA"/>
</dbReference>
<feature type="transmembrane region" description="Helical" evidence="1">
    <location>
        <begin position="32"/>
        <end position="50"/>
    </location>
</feature>
<sequence length="55" mass="6435">MSNLQSKLELWINDVNQEDGITLSLFAKITDTMFSLIKWAGIPFVLYLLFEIARW</sequence>
<evidence type="ECO:0000256" key="1">
    <source>
        <dbReference type="SAM" id="Phobius"/>
    </source>
</evidence>
<keyword evidence="1" id="KW-0812">Transmembrane</keyword>
<evidence type="ECO:0000313" key="2">
    <source>
        <dbReference type="EMBL" id="GHH98317.1"/>
    </source>
</evidence>
<name>A0ABQ3N3V1_9BACI</name>
<keyword evidence="1" id="KW-1133">Transmembrane helix</keyword>
<comment type="caution">
    <text evidence="2">The sequence shown here is derived from an EMBL/GenBank/DDBJ whole genome shotgun (WGS) entry which is preliminary data.</text>
</comment>
<proteinExistence type="predicted"/>
<protein>
    <submittedName>
        <fullName evidence="2">Uncharacterized protein</fullName>
    </submittedName>
</protein>
<reference evidence="2 3" key="1">
    <citation type="journal article" date="2022" name="Int. J. Syst. Evol. Microbiol.">
        <title>Neobacillus kokaensis sp. nov., isolated from soil.</title>
        <authorList>
            <person name="Yuki K."/>
            <person name="Matsubara H."/>
            <person name="Yamaguchi S."/>
        </authorList>
    </citation>
    <scope>NUCLEOTIDE SEQUENCE [LARGE SCALE GENOMIC DNA]</scope>
    <source>
        <strain evidence="2 3">LOB 377</strain>
    </source>
</reference>
<keyword evidence="3" id="KW-1185">Reference proteome</keyword>
<dbReference type="Proteomes" id="UP000637074">
    <property type="component" value="Unassembled WGS sequence"/>
</dbReference>
<organism evidence="2 3">
    <name type="scientific">Neobacillus kokaensis</name>
    <dbReference type="NCBI Taxonomy" id="2759023"/>
    <lineage>
        <taxon>Bacteria</taxon>
        <taxon>Bacillati</taxon>
        <taxon>Bacillota</taxon>
        <taxon>Bacilli</taxon>
        <taxon>Bacillales</taxon>
        <taxon>Bacillaceae</taxon>
        <taxon>Neobacillus</taxon>
    </lineage>
</organism>
<evidence type="ECO:0000313" key="3">
    <source>
        <dbReference type="Proteomes" id="UP000637074"/>
    </source>
</evidence>